<accession>A0A915K8C7</accession>
<keyword evidence="1" id="KW-1185">Reference proteome</keyword>
<sequence length="107" mass="11883">MRFSIARLESANLEFASFRQRSYISKVESSKAGPLKNVGWTDSPFGSISTCIVGLSGYPNVKKKFFDPKHKNYGTVSNIRIKFEIFPNLPDTTAVASPVPILFTALH</sequence>
<evidence type="ECO:0000313" key="1">
    <source>
        <dbReference type="Proteomes" id="UP000887565"/>
    </source>
</evidence>
<protein>
    <submittedName>
        <fullName evidence="2">Uncharacterized protein</fullName>
    </submittedName>
</protein>
<proteinExistence type="predicted"/>
<name>A0A915K8C7_ROMCU</name>
<dbReference type="Proteomes" id="UP000887565">
    <property type="component" value="Unplaced"/>
</dbReference>
<dbReference type="AlphaFoldDB" id="A0A915K8C7"/>
<dbReference type="WBParaSite" id="nRc.2.0.1.t34987-RA">
    <property type="protein sequence ID" value="nRc.2.0.1.t34987-RA"/>
    <property type="gene ID" value="nRc.2.0.1.g34987"/>
</dbReference>
<organism evidence="1 2">
    <name type="scientific">Romanomermis culicivorax</name>
    <name type="common">Nematode worm</name>
    <dbReference type="NCBI Taxonomy" id="13658"/>
    <lineage>
        <taxon>Eukaryota</taxon>
        <taxon>Metazoa</taxon>
        <taxon>Ecdysozoa</taxon>
        <taxon>Nematoda</taxon>
        <taxon>Enoplea</taxon>
        <taxon>Dorylaimia</taxon>
        <taxon>Mermithida</taxon>
        <taxon>Mermithoidea</taxon>
        <taxon>Mermithidae</taxon>
        <taxon>Romanomermis</taxon>
    </lineage>
</organism>
<reference evidence="2" key="1">
    <citation type="submission" date="2022-11" db="UniProtKB">
        <authorList>
            <consortium name="WormBaseParasite"/>
        </authorList>
    </citation>
    <scope>IDENTIFICATION</scope>
</reference>
<evidence type="ECO:0000313" key="2">
    <source>
        <dbReference type="WBParaSite" id="nRc.2.0.1.t34987-RA"/>
    </source>
</evidence>